<dbReference type="GO" id="GO:0016477">
    <property type="term" value="P:cell migration"/>
    <property type="evidence" value="ECO:0007669"/>
    <property type="project" value="TreeGrafter"/>
</dbReference>
<dbReference type="GO" id="GO:0005886">
    <property type="term" value="C:plasma membrane"/>
    <property type="evidence" value="ECO:0007669"/>
    <property type="project" value="UniProtKB-SubCell"/>
</dbReference>
<evidence type="ECO:0000256" key="7">
    <source>
        <dbReference type="ARBA" id="ARBA00023136"/>
    </source>
</evidence>
<keyword evidence="7" id="KW-0472">Membrane</keyword>
<evidence type="ECO:0000313" key="14">
    <source>
        <dbReference type="Proteomes" id="UP000245119"/>
    </source>
</evidence>
<dbReference type="GO" id="GO:0009966">
    <property type="term" value="P:regulation of signal transduction"/>
    <property type="evidence" value="ECO:0007669"/>
    <property type="project" value="InterPro"/>
</dbReference>
<reference evidence="13 14" key="1">
    <citation type="submission" date="2018-04" db="EMBL/GenBank/DDBJ databases">
        <title>The genome of golden apple snail Pomacea canaliculata provides insight into stress tolerance and invasive adaptation.</title>
        <authorList>
            <person name="Liu C."/>
            <person name="Liu B."/>
            <person name="Ren Y."/>
            <person name="Zhang Y."/>
            <person name="Wang H."/>
            <person name="Li S."/>
            <person name="Jiang F."/>
            <person name="Yin L."/>
            <person name="Zhang G."/>
            <person name="Qian W."/>
            <person name="Fan W."/>
        </authorList>
    </citation>
    <scope>NUCLEOTIDE SEQUENCE [LARGE SCALE GENOMIC DNA]</scope>
    <source>
        <strain evidence="13">SZHN2017</strain>
        <tissue evidence="13">Muscle</tissue>
    </source>
</reference>
<evidence type="ECO:0000256" key="1">
    <source>
        <dbReference type="ARBA" id="ARBA00004609"/>
    </source>
</evidence>
<evidence type="ECO:0000256" key="10">
    <source>
        <dbReference type="ARBA" id="ARBA00023288"/>
    </source>
</evidence>
<comment type="subcellular location">
    <subcellularLocation>
        <location evidence="1">Cell membrane</location>
        <topology evidence="1">Lipid-anchor</topology>
        <topology evidence="1">GPI-anchor</topology>
    </subcellularLocation>
</comment>
<keyword evidence="3" id="KW-1003">Cell membrane</keyword>
<keyword evidence="14" id="KW-1185">Reference proteome</keyword>
<feature type="compositionally biased region" description="Basic and acidic residues" evidence="12">
    <location>
        <begin position="108"/>
        <end position="118"/>
    </location>
</feature>
<name>A0A2T7NCR5_POMCA</name>
<keyword evidence="10" id="KW-0449">Lipoprotein</keyword>
<evidence type="ECO:0000256" key="6">
    <source>
        <dbReference type="ARBA" id="ARBA00022974"/>
    </source>
</evidence>
<evidence type="ECO:0000256" key="4">
    <source>
        <dbReference type="ARBA" id="ARBA00022622"/>
    </source>
</evidence>
<comment type="similarity">
    <text evidence="2 11">Belongs to the glypican family.</text>
</comment>
<dbReference type="Proteomes" id="UP000245119">
    <property type="component" value="Linkage Group LG14"/>
</dbReference>
<keyword evidence="5" id="KW-0732">Signal</keyword>
<evidence type="ECO:0000256" key="5">
    <source>
        <dbReference type="ARBA" id="ARBA00022729"/>
    </source>
</evidence>
<organism evidence="13 14">
    <name type="scientific">Pomacea canaliculata</name>
    <name type="common">Golden apple snail</name>
    <dbReference type="NCBI Taxonomy" id="400727"/>
    <lineage>
        <taxon>Eukaryota</taxon>
        <taxon>Metazoa</taxon>
        <taxon>Spiralia</taxon>
        <taxon>Lophotrochozoa</taxon>
        <taxon>Mollusca</taxon>
        <taxon>Gastropoda</taxon>
        <taxon>Caenogastropoda</taxon>
        <taxon>Architaenioglossa</taxon>
        <taxon>Ampullarioidea</taxon>
        <taxon>Ampullariidae</taxon>
        <taxon>Pomacea</taxon>
    </lineage>
</organism>
<dbReference type="EMBL" id="PZQS01000014">
    <property type="protein sequence ID" value="PVD18963.1"/>
    <property type="molecule type" value="Genomic_DNA"/>
</dbReference>
<evidence type="ECO:0000256" key="2">
    <source>
        <dbReference type="ARBA" id="ARBA00010260"/>
    </source>
</evidence>
<evidence type="ECO:0000313" key="13">
    <source>
        <dbReference type="EMBL" id="PVD18963.1"/>
    </source>
</evidence>
<keyword evidence="6" id="KW-0654">Proteoglycan</keyword>
<evidence type="ECO:0000256" key="3">
    <source>
        <dbReference type="ARBA" id="ARBA00022475"/>
    </source>
</evidence>
<dbReference type="PANTHER" id="PTHR10822:SF30">
    <property type="entry name" value="DALLY-LIKE, ISOFORM A"/>
    <property type="match status" value="1"/>
</dbReference>
<sequence length="124" mass="13976">MLHRDRRVSGGVIFLLDAVSQGLHGRSERVSQSRSLSLRVPAPMILTRTSLVHGPPQLLELALTVWYDIKDKVKTAKDFWVQLPYTVCNDDEVAASPDSDDDCWNGQDRARYNPEVQKDGLLTK</sequence>
<dbReference type="GO" id="GO:0098552">
    <property type="term" value="C:side of membrane"/>
    <property type="evidence" value="ECO:0007669"/>
    <property type="project" value="UniProtKB-KW"/>
</dbReference>
<feature type="region of interest" description="Disordered" evidence="12">
    <location>
        <begin position="94"/>
        <end position="124"/>
    </location>
</feature>
<dbReference type="PANTHER" id="PTHR10822">
    <property type="entry name" value="GLYPICAN"/>
    <property type="match status" value="1"/>
</dbReference>
<keyword evidence="9" id="KW-0357">Heparan sulfate</keyword>
<evidence type="ECO:0000256" key="9">
    <source>
        <dbReference type="ARBA" id="ARBA00023207"/>
    </source>
</evidence>
<dbReference type="GO" id="GO:0005576">
    <property type="term" value="C:extracellular region"/>
    <property type="evidence" value="ECO:0007669"/>
    <property type="project" value="TreeGrafter"/>
</dbReference>
<comment type="caution">
    <text evidence="13">The sequence shown here is derived from an EMBL/GenBank/DDBJ whole genome shotgun (WGS) entry which is preliminary data.</text>
</comment>
<keyword evidence="8" id="KW-0325">Glycoprotein</keyword>
<evidence type="ECO:0000256" key="12">
    <source>
        <dbReference type="SAM" id="MobiDB-lite"/>
    </source>
</evidence>
<proteinExistence type="inferred from homology"/>
<dbReference type="Pfam" id="PF01153">
    <property type="entry name" value="Glypican"/>
    <property type="match status" value="1"/>
</dbReference>
<dbReference type="AlphaFoldDB" id="A0A2T7NCR5"/>
<gene>
    <name evidence="13" type="ORF">C0Q70_21522</name>
</gene>
<protein>
    <submittedName>
        <fullName evidence="13">Uncharacterized protein</fullName>
    </submittedName>
</protein>
<feature type="compositionally biased region" description="Acidic residues" evidence="12">
    <location>
        <begin position="94"/>
        <end position="103"/>
    </location>
</feature>
<accession>A0A2T7NCR5</accession>
<evidence type="ECO:0000256" key="8">
    <source>
        <dbReference type="ARBA" id="ARBA00023180"/>
    </source>
</evidence>
<dbReference type="STRING" id="400727.A0A2T7NCR5"/>
<dbReference type="GO" id="GO:1905475">
    <property type="term" value="P:regulation of protein localization to membrane"/>
    <property type="evidence" value="ECO:0007669"/>
    <property type="project" value="TreeGrafter"/>
</dbReference>
<dbReference type="GO" id="GO:0045202">
    <property type="term" value="C:synapse"/>
    <property type="evidence" value="ECO:0007669"/>
    <property type="project" value="TreeGrafter"/>
</dbReference>
<dbReference type="OrthoDB" id="10010764at2759"/>
<keyword evidence="4" id="KW-0336">GPI-anchor</keyword>
<dbReference type="InterPro" id="IPR001863">
    <property type="entry name" value="Glypican"/>
</dbReference>
<dbReference type="GO" id="GO:0009986">
    <property type="term" value="C:cell surface"/>
    <property type="evidence" value="ECO:0007669"/>
    <property type="project" value="TreeGrafter"/>
</dbReference>
<evidence type="ECO:0000256" key="11">
    <source>
        <dbReference type="RuleBase" id="RU003518"/>
    </source>
</evidence>